<evidence type="ECO:0000313" key="1">
    <source>
        <dbReference type="EMBL" id="GHH56835.1"/>
    </source>
</evidence>
<dbReference type="Proteomes" id="UP000605568">
    <property type="component" value="Unassembled WGS sequence"/>
</dbReference>
<comment type="caution">
    <text evidence="1">The sequence shown here is derived from an EMBL/GenBank/DDBJ whole genome shotgun (WGS) entry which is preliminary data.</text>
</comment>
<dbReference type="EMBL" id="BNAR01000017">
    <property type="protein sequence ID" value="GHH56835.1"/>
    <property type="molecule type" value="Genomic_DNA"/>
</dbReference>
<evidence type="ECO:0000313" key="2">
    <source>
        <dbReference type="Proteomes" id="UP000605568"/>
    </source>
</evidence>
<organism evidence="1 2">
    <name type="scientific">Lentzea cavernae</name>
    <dbReference type="NCBI Taxonomy" id="2020703"/>
    <lineage>
        <taxon>Bacteria</taxon>
        <taxon>Bacillati</taxon>
        <taxon>Actinomycetota</taxon>
        <taxon>Actinomycetes</taxon>
        <taxon>Pseudonocardiales</taxon>
        <taxon>Pseudonocardiaceae</taxon>
        <taxon>Lentzea</taxon>
    </lineage>
</organism>
<reference evidence="2" key="1">
    <citation type="journal article" date="2019" name="Int. J. Syst. Evol. Microbiol.">
        <title>The Global Catalogue of Microorganisms (GCM) 10K type strain sequencing project: providing services to taxonomists for standard genome sequencing and annotation.</title>
        <authorList>
            <consortium name="The Broad Institute Genomics Platform"/>
            <consortium name="The Broad Institute Genome Sequencing Center for Infectious Disease"/>
            <person name="Wu L."/>
            <person name="Ma J."/>
        </authorList>
    </citation>
    <scope>NUCLEOTIDE SEQUENCE [LARGE SCALE GENOMIC DNA]</scope>
    <source>
        <strain evidence="2">CGMCC 4.7367</strain>
    </source>
</reference>
<proteinExistence type="predicted"/>
<gene>
    <name evidence="1" type="ORF">GCM10017774_75400</name>
</gene>
<protein>
    <submittedName>
        <fullName evidence="1">Uncharacterized protein</fullName>
    </submittedName>
</protein>
<sequence length="131" mass="14268">MRRLRAGLFEKLTNTLALGLQKIVSTALATLPPLMRTGRPAIPTAAARATLVQRLHDPLSGLVMAVGPPIPDMPKHALVARQVAVDIPQRMLTERFVADEIPGRESCGRTSRQTLFVTQGEQSHIPCEIDV</sequence>
<name>A0ABQ3MT85_9PSEU</name>
<keyword evidence="2" id="KW-1185">Reference proteome</keyword>
<accession>A0ABQ3MT85</accession>